<keyword evidence="4" id="KW-0862">Zinc</keyword>
<dbReference type="PANTHER" id="PTHR33345:SF2">
    <property type="entry name" value="OBERON-LIKE PHD FINGER DOMAIN-CONTAINING PROTEIN"/>
    <property type="match status" value="1"/>
</dbReference>
<evidence type="ECO:0000256" key="4">
    <source>
        <dbReference type="ARBA" id="ARBA00022833"/>
    </source>
</evidence>
<dbReference type="GO" id="GO:0005634">
    <property type="term" value="C:nucleus"/>
    <property type="evidence" value="ECO:0007669"/>
    <property type="project" value="UniProtKB-SubCell"/>
</dbReference>
<evidence type="ECO:0000256" key="5">
    <source>
        <dbReference type="ARBA" id="ARBA00023242"/>
    </source>
</evidence>
<keyword evidence="5" id="KW-0539">Nucleus</keyword>
<dbReference type="AlphaFoldDB" id="A0A6N2ATY5"/>
<dbReference type="PANTHER" id="PTHR33345">
    <property type="entry name" value="ADAPTER PROTEIN, PUTATIVE-RELATED"/>
    <property type="match status" value="1"/>
</dbReference>
<evidence type="ECO:0000256" key="2">
    <source>
        <dbReference type="ARBA" id="ARBA00022723"/>
    </source>
</evidence>
<dbReference type="InterPro" id="IPR032881">
    <property type="entry name" value="Oberon-like_PHD"/>
</dbReference>
<evidence type="ECO:0000259" key="7">
    <source>
        <dbReference type="Pfam" id="PF23299"/>
    </source>
</evidence>
<evidence type="ECO:0000313" key="8">
    <source>
        <dbReference type="EMBL" id="TMW83303.1"/>
    </source>
</evidence>
<dbReference type="EMBL" id="RXGB01012516">
    <property type="protein sequence ID" value="TMW83303.1"/>
    <property type="molecule type" value="Genomic_DNA"/>
</dbReference>
<comment type="subcellular location">
    <subcellularLocation>
        <location evidence="1">Nucleus</location>
    </subcellularLocation>
</comment>
<keyword evidence="2" id="KW-0479">Metal-binding</keyword>
<sequence>MLYKMGVLLEISEIGLELYPDFESYYGVGLPYDPIDFPNAGDKWGRRAGKRVSSSGTFRYRYLYLMKKFKAPKSVQKNDFRSSDYDGYSYVRCEVTIDGYICGHISHLDCSLQDYMAGKVGGNINLNAQYLCRYCDSRMDLVPHGLKLINTCTSISSRADTEKILNVGICILLGSQKRSGKELLHDIESINA</sequence>
<accession>A0A6N2ATY5</accession>
<dbReference type="Pfam" id="PF23299">
    <property type="entry name" value="DUF7081"/>
    <property type="match status" value="1"/>
</dbReference>
<dbReference type="Pfam" id="PF07227">
    <property type="entry name" value="PHD_Oberon"/>
    <property type="match status" value="1"/>
</dbReference>
<evidence type="ECO:0000256" key="1">
    <source>
        <dbReference type="ARBA" id="ARBA00004123"/>
    </source>
</evidence>
<feature type="domain" description="Oberon-like PHD finger" evidence="6">
    <location>
        <begin position="83"/>
        <end position="170"/>
    </location>
</feature>
<proteinExistence type="predicted"/>
<reference evidence="8" key="1">
    <citation type="submission" date="2019-05" db="EMBL/GenBank/DDBJ databases">
        <title>The de novo reference genome and transcriptome assemblies of the wild tomato species Solanum chilense.</title>
        <authorList>
            <person name="Stam R."/>
            <person name="Nosenko T."/>
            <person name="Hoerger A.C."/>
            <person name="Stephan W."/>
            <person name="Seidel M.A."/>
            <person name="Kuhn J.M.M."/>
            <person name="Haberer G."/>
            <person name="Tellier A."/>
        </authorList>
    </citation>
    <scope>NUCLEOTIDE SEQUENCE</scope>
    <source>
        <tissue evidence="8">Mature leaves</tissue>
    </source>
</reference>
<evidence type="ECO:0000256" key="3">
    <source>
        <dbReference type="ARBA" id="ARBA00022771"/>
    </source>
</evidence>
<keyword evidence="3" id="KW-0863">Zinc-finger</keyword>
<feature type="domain" description="DUF7081" evidence="7">
    <location>
        <begin position="25"/>
        <end position="82"/>
    </location>
</feature>
<organism evidence="8">
    <name type="scientific">Solanum chilense</name>
    <name type="common">Tomato</name>
    <name type="synonym">Lycopersicon chilense</name>
    <dbReference type="NCBI Taxonomy" id="4083"/>
    <lineage>
        <taxon>Eukaryota</taxon>
        <taxon>Viridiplantae</taxon>
        <taxon>Streptophyta</taxon>
        <taxon>Embryophyta</taxon>
        <taxon>Tracheophyta</taxon>
        <taxon>Spermatophyta</taxon>
        <taxon>Magnoliopsida</taxon>
        <taxon>eudicotyledons</taxon>
        <taxon>Gunneridae</taxon>
        <taxon>Pentapetalae</taxon>
        <taxon>asterids</taxon>
        <taxon>lamiids</taxon>
        <taxon>Solanales</taxon>
        <taxon>Solanaceae</taxon>
        <taxon>Solanoideae</taxon>
        <taxon>Solaneae</taxon>
        <taxon>Solanum</taxon>
        <taxon>Solanum subgen. Lycopersicon</taxon>
    </lineage>
</organism>
<dbReference type="GO" id="GO:0008270">
    <property type="term" value="F:zinc ion binding"/>
    <property type="evidence" value="ECO:0007669"/>
    <property type="project" value="UniProtKB-KW"/>
</dbReference>
<name>A0A6N2ATY5_SOLCI</name>
<gene>
    <name evidence="8" type="ORF">EJD97_002190</name>
</gene>
<evidence type="ECO:0000259" key="6">
    <source>
        <dbReference type="Pfam" id="PF07227"/>
    </source>
</evidence>
<protein>
    <submittedName>
        <fullName evidence="8">Uncharacterized protein</fullName>
    </submittedName>
</protein>
<comment type="caution">
    <text evidence="8">The sequence shown here is derived from an EMBL/GenBank/DDBJ whole genome shotgun (WGS) entry which is preliminary data.</text>
</comment>
<dbReference type="InterPro" id="IPR055508">
    <property type="entry name" value="DUF7081"/>
</dbReference>